<sequence>MTHSTMAKHTFFCINDNCGRETPLYQTKCGACACPGCGETGATALGSDYCHTCLSVRDHPCNKAFVEYDDEDEFDIWCRADAACRGCGIRIADGDEVCDGCRIQYSYDENASRCTCDDSGRMCEYCSEEYKEPCRGCGEYAHLWVDDRYCRGCYVKRYGCEFPKSVRVSDELKTELLADLPTEGDKWSFTPTGRRSSVASPPPLPPSPLEEPRTTQDILDQIDLITDKLDNTHMTEGQRADWERLLAVRKSEISDMRDGYDQDDLNKLDLQNRRGF</sequence>
<evidence type="ECO:0000256" key="1">
    <source>
        <dbReference type="SAM" id="MobiDB-lite"/>
    </source>
</evidence>
<dbReference type="AlphaFoldDB" id="A0A6C0AJN2"/>
<protein>
    <submittedName>
        <fullName evidence="2">Uncharacterized protein</fullName>
    </submittedName>
</protein>
<dbReference type="EMBL" id="MN740665">
    <property type="protein sequence ID" value="QHS79989.1"/>
    <property type="molecule type" value="Genomic_DNA"/>
</dbReference>
<feature type="compositionally biased region" description="Pro residues" evidence="1">
    <location>
        <begin position="200"/>
        <end position="209"/>
    </location>
</feature>
<proteinExistence type="predicted"/>
<feature type="region of interest" description="Disordered" evidence="1">
    <location>
        <begin position="187"/>
        <end position="213"/>
    </location>
</feature>
<accession>A0A6C0AJN2</accession>
<organism evidence="2">
    <name type="scientific">viral metagenome</name>
    <dbReference type="NCBI Taxonomy" id="1070528"/>
    <lineage>
        <taxon>unclassified sequences</taxon>
        <taxon>metagenomes</taxon>
        <taxon>organismal metagenomes</taxon>
    </lineage>
</organism>
<name>A0A6C0AJN2_9ZZZZ</name>
<reference evidence="2" key="1">
    <citation type="journal article" date="2020" name="Nature">
        <title>Giant virus diversity and host interactions through global metagenomics.</title>
        <authorList>
            <person name="Schulz F."/>
            <person name="Roux S."/>
            <person name="Paez-Espino D."/>
            <person name="Jungbluth S."/>
            <person name="Walsh D.A."/>
            <person name="Denef V.J."/>
            <person name="McMahon K.D."/>
            <person name="Konstantinidis K.T."/>
            <person name="Eloe-Fadrosh E.A."/>
            <person name="Kyrpides N.C."/>
            <person name="Woyke T."/>
        </authorList>
    </citation>
    <scope>NUCLEOTIDE SEQUENCE</scope>
    <source>
        <strain evidence="2">GVMAG-S-1035375-24</strain>
    </source>
</reference>
<feature type="compositionally biased region" description="Polar residues" evidence="1">
    <location>
        <begin position="189"/>
        <end position="199"/>
    </location>
</feature>
<evidence type="ECO:0000313" key="2">
    <source>
        <dbReference type="EMBL" id="QHS79989.1"/>
    </source>
</evidence>